<comment type="caution">
    <text evidence="1">The sequence shown here is derived from an EMBL/GenBank/DDBJ whole genome shotgun (WGS) entry which is preliminary data.</text>
</comment>
<gene>
    <name evidence="1" type="ORF">LCGC14_1645050</name>
</gene>
<organism evidence="1">
    <name type="scientific">marine sediment metagenome</name>
    <dbReference type="NCBI Taxonomy" id="412755"/>
    <lineage>
        <taxon>unclassified sequences</taxon>
        <taxon>metagenomes</taxon>
        <taxon>ecological metagenomes</taxon>
    </lineage>
</organism>
<accession>A0A0F9KYC3</accession>
<name>A0A0F9KYC3_9ZZZZ</name>
<dbReference type="EMBL" id="LAZR01013758">
    <property type="protein sequence ID" value="KKM20480.1"/>
    <property type="molecule type" value="Genomic_DNA"/>
</dbReference>
<reference evidence="1" key="1">
    <citation type="journal article" date="2015" name="Nature">
        <title>Complex archaea that bridge the gap between prokaryotes and eukaryotes.</title>
        <authorList>
            <person name="Spang A."/>
            <person name="Saw J.H."/>
            <person name="Jorgensen S.L."/>
            <person name="Zaremba-Niedzwiedzka K."/>
            <person name="Martijn J."/>
            <person name="Lind A.E."/>
            <person name="van Eijk R."/>
            <person name="Schleper C."/>
            <person name="Guy L."/>
            <person name="Ettema T.J."/>
        </authorList>
    </citation>
    <scope>NUCLEOTIDE SEQUENCE</scope>
</reference>
<proteinExistence type="predicted"/>
<sequence length="146" mass="16778">MIRWPGYSDMQPRPVLDDMVSRRLNTMFQLAYDLLRAATRSVSVEDGTWLRVEPTLDIPIARLRRAPMIAVLLAIACGDRTPPPDYDVSCDYVECETADIVRRFNGEPGVVYCAWGDLDGDFVFMKFESHFDECFEITEKYVDGWP</sequence>
<evidence type="ECO:0000313" key="1">
    <source>
        <dbReference type="EMBL" id="KKM20480.1"/>
    </source>
</evidence>
<protein>
    <submittedName>
        <fullName evidence="1">Uncharacterized protein</fullName>
    </submittedName>
</protein>
<dbReference type="AlphaFoldDB" id="A0A0F9KYC3"/>